<dbReference type="STRING" id="1121015.GCA_000420545_00161"/>
<keyword evidence="3 5" id="KW-0732">Signal</keyword>
<dbReference type="InterPro" id="IPR005588">
    <property type="entry name" value="MucB_RseB"/>
</dbReference>
<dbReference type="Gene3D" id="3.30.200.100">
    <property type="entry name" value="MucB/RseB, C-terminal domain"/>
    <property type="match status" value="1"/>
</dbReference>
<dbReference type="Pfam" id="PF03888">
    <property type="entry name" value="MucB_RseB"/>
    <property type="match status" value="1"/>
</dbReference>
<dbReference type="InterPro" id="IPR033434">
    <property type="entry name" value="MucB/RseB_N"/>
</dbReference>
<dbReference type="InterPro" id="IPR038484">
    <property type="entry name" value="MucB/RseB_C_sf"/>
</dbReference>
<evidence type="ECO:0000256" key="5">
    <source>
        <dbReference type="SAM" id="SignalP"/>
    </source>
</evidence>
<dbReference type="PATRIC" id="fig|1121015.4.peg.2572"/>
<comment type="subcellular location">
    <subcellularLocation>
        <location evidence="1">Periplasm</location>
    </subcellularLocation>
</comment>
<dbReference type="PANTHER" id="PTHR38782">
    <property type="match status" value="1"/>
</dbReference>
<sequence>MKPRLLALLMAASLTQPAWADEPSAPARWYQDAKSWVTGLWGKGAEDWLQRIGPALTEQNYQGTLVMVSGAHMETLGIFHAFEGGIERMRLVALTGPRREVIQDDKLVMCIGTGLGPVGYDADTGGRWNPAEQFAMAASLDGYRAKLGSVGRVANRDAQIIDIQARDNWRYGHRLWLDKETALPLRMALMGENGQPLEQMVFTDLQLGVVPDPIDLRPSTEQGLRRIQTLSPGKDSDPGWRVVAPPPGFALRAGRRLGDSVQLLYSDGLASVSVYIEPMPANQAGQSAMRRGAVNAHSVWQGGRRVVAIGKVPAQTAEYFARNVQAAPGIKTGG</sequence>
<feature type="domain" description="MucB/RseB N-terminal" evidence="6">
    <location>
        <begin position="45"/>
        <end position="218"/>
    </location>
</feature>
<dbReference type="eggNOG" id="COG3026">
    <property type="taxonomic scope" value="Bacteria"/>
</dbReference>
<evidence type="ECO:0000259" key="7">
    <source>
        <dbReference type="Pfam" id="PF17188"/>
    </source>
</evidence>
<evidence type="ECO:0000256" key="1">
    <source>
        <dbReference type="ARBA" id="ARBA00004418"/>
    </source>
</evidence>
<dbReference type="PIRSF" id="PIRSF005427">
    <property type="entry name" value="RseB"/>
    <property type="match status" value="1"/>
</dbReference>
<comment type="caution">
    <text evidence="8">The sequence shown here is derived from an EMBL/GenBank/DDBJ whole genome shotgun (WGS) entry which is preliminary data.</text>
</comment>
<dbReference type="Gene3D" id="2.50.20.10">
    <property type="entry name" value="Lipoprotein localisation LolA/LolB/LppX"/>
    <property type="match status" value="1"/>
</dbReference>
<evidence type="ECO:0000256" key="2">
    <source>
        <dbReference type="ARBA" id="ARBA00008150"/>
    </source>
</evidence>
<organism evidence="8 9">
    <name type="scientific">Arenimonas oryziterrae DSM 21050 = YC6267</name>
    <dbReference type="NCBI Taxonomy" id="1121015"/>
    <lineage>
        <taxon>Bacteria</taxon>
        <taxon>Pseudomonadati</taxon>
        <taxon>Pseudomonadota</taxon>
        <taxon>Gammaproteobacteria</taxon>
        <taxon>Lysobacterales</taxon>
        <taxon>Lysobacteraceae</taxon>
        <taxon>Arenimonas</taxon>
    </lineage>
</organism>
<keyword evidence="9" id="KW-1185">Reference proteome</keyword>
<feature type="chain" id="PRO_5001869454" description="Sigma factor AlgU regulatory protein MucB" evidence="5">
    <location>
        <begin position="21"/>
        <end position="334"/>
    </location>
</feature>
<accession>A0A091B9K8</accession>
<dbReference type="InterPro" id="IPR033436">
    <property type="entry name" value="MucB/RseB_C"/>
</dbReference>
<dbReference type="RefSeq" id="WP_022967836.1">
    <property type="nucleotide sequence ID" value="NZ_ATVD01000001.1"/>
</dbReference>
<gene>
    <name evidence="8" type="ORF">N789_04440</name>
</gene>
<dbReference type="GO" id="GO:0030288">
    <property type="term" value="C:outer membrane-bounded periplasmic space"/>
    <property type="evidence" value="ECO:0007669"/>
    <property type="project" value="TreeGrafter"/>
</dbReference>
<feature type="domain" description="MucB/RseB C-terminal" evidence="7">
    <location>
        <begin position="236"/>
        <end position="325"/>
    </location>
</feature>
<dbReference type="OrthoDB" id="7067274at2"/>
<dbReference type="Pfam" id="PF17188">
    <property type="entry name" value="MucB_RseB_C"/>
    <property type="match status" value="1"/>
</dbReference>
<evidence type="ECO:0000259" key="6">
    <source>
        <dbReference type="Pfam" id="PF03888"/>
    </source>
</evidence>
<dbReference type="CDD" id="cd16327">
    <property type="entry name" value="RseB"/>
    <property type="match status" value="1"/>
</dbReference>
<feature type="signal peptide" evidence="5">
    <location>
        <begin position="1"/>
        <end position="20"/>
    </location>
</feature>
<dbReference type="PANTHER" id="PTHR38782:SF1">
    <property type="entry name" value="SIGMA-E FACTOR REGULATORY PROTEIN RSEB"/>
    <property type="match status" value="1"/>
</dbReference>
<comment type="similarity">
    <text evidence="2">Belongs to the RseB family.</text>
</comment>
<dbReference type="GO" id="GO:0045152">
    <property type="term" value="F:antisigma factor binding"/>
    <property type="evidence" value="ECO:0007669"/>
    <property type="project" value="TreeGrafter"/>
</dbReference>
<evidence type="ECO:0000256" key="3">
    <source>
        <dbReference type="ARBA" id="ARBA00022729"/>
    </source>
</evidence>
<reference evidence="8 9" key="1">
    <citation type="submission" date="2013-09" db="EMBL/GenBank/DDBJ databases">
        <title>Genome sequencing of Arenimonas oryziterrae.</title>
        <authorList>
            <person name="Chen F."/>
            <person name="Wang G."/>
        </authorList>
    </citation>
    <scope>NUCLEOTIDE SEQUENCE [LARGE SCALE GENOMIC DNA]</scope>
    <source>
        <strain evidence="8 9">YC6267</strain>
    </source>
</reference>
<evidence type="ECO:0000313" key="9">
    <source>
        <dbReference type="Proteomes" id="UP000029385"/>
    </source>
</evidence>
<dbReference type="GO" id="GO:0032885">
    <property type="term" value="P:regulation of polysaccharide biosynthetic process"/>
    <property type="evidence" value="ECO:0007669"/>
    <property type="project" value="TreeGrafter"/>
</dbReference>
<dbReference type="AlphaFoldDB" id="A0A091B9K8"/>
<evidence type="ECO:0008006" key="10">
    <source>
        <dbReference type="Google" id="ProtNLM"/>
    </source>
</evidence>
<proteinExistence type="inferred from homology"/>
<name>A0A091B9K8_9GAMM</name>
<keyword evidence="4" id="KW-0574">Periplasm</keyword>
<evidence type="ECO:0000256" key="4">
    <source>
        <dbReference type="ARBA" id="ARBA00022764"/>
    </source>
</evidence>
<dbReference type="Proteomes" id="UP000029385">
    <property type="component" value="Unassembled WGS sequence"/>
</dbReference>
<evidence type="ECO:0000313" key="8">
    <source>
        <dbReference type="EMBL" id="KFN41140.1"/>
    </source>
</evidence>
<dbReference type="EMBL" id="AVCI01000045">
    <property type="protein sequence ID" value="KFN41140.1"/>
    <property type="molecule type" value="Genomic_DNA"/>
</dbReference>
<protein>
    <recommendedName>
        <fullName evidence="10">Sigma factor AlgU regulatory protein MucB</fullName>
    </recommendedName>
</protein>